<reference evidence="2 3" key="1">
    <citation type="submission" date="2024-09" db="EMBL/GenBank/DDBJ databases">
        <title>Chromosome-scale assembly of Riccia fluitans.</title>
        <authorList>
            <person name="Paukszto L."/>
            <person name="Sawicki J."/>
            <person name="Karawczyk K."/>
            <person name="Piernik-Szablinska J."/>
            <person name="Szczecinska M."/>
            <person name="Mazdziarz M."/>
        </authorList>
    </citation>
    <scope>NUCLEOTIDE SEQUENCE [LARGE SCALE GENOMIC DNA]</scope>
    <source>
        <strain evidence="2">Rf_01</strain>
        <tissue evidence="2">Aerial parts of the thallus</tissue>
    </source>
</reference>
<dbReference type="Pfam" id="PF09597">
    <property type="entry name" value="SAM_Ribosomal_mS41"/>
    <property type="match status" value="1"/>
</dbReference>
<dbReference type="Proteomes" id="UP001605036">
    <property type="component" value="Unassembled WGS sequence"/>
</dbReference>
<evidence type="ECO:0000259" key="1">
    <source>
        <dbReference type="SMART" id="SM01238"/>
    </source>
</evidence>
<dbReference type="EMBL" id="JBHFFA010000004">
    <property type="protein sequence ID" value="KAL2631668.1"/>
    <property type="molecule type" value="Genomic_DNA"/>
</dbReference>
<protein>
    <recommendedName>
        <fullName evidence="1">Small ribosomal subunit protein mS41 SAM domain-containing protein</fullName>
    </recommendedName>
</protein>
<accession>A0ABD1YLL8</accession>
<gene>
    <name evidence="2" type="ORF">R1flu_016354</name>
</gene>
<organism evidence="2 3">
    <name type="scientific">Riccia fluitans</name>
    <dbReference type="NCBI Taxonomy" id="41844"/>
    <lineage>
        <taxon>Eukaryota</taxon>
        <taxon>Viridiplantae</taxon>
        <taxon>Streptophyta</taxon>
        <taxon>Embryophyta</taxon>
        <taxon>Marchantiophyta</taxon>
        <taxon>Marchantiopsida</taxon>
        <taxon>Marchantiidae</taxon>
        <taxon>Marchantiales</taxon>
        <taxon>Ricciaceae</taxon>
        <taxon>Riccia</taxon>
    </lineage>
</organism>
<proteinExistence type="predicted"/>
<dbReference type="InterPro" id="IPR019083">
    <property type="entry name" value="SAM_Ribosomal_mS41"/>
</dbReference>
<evidence type="ECO:0000313" key="2">
    <source>
        <dbReference type="EMBL" id="KAL2631668.1"/>
    </source>
</evidence>
<name>A0ABD1YLL8_9MARC</name>
<comment type="caution">
    <text evidence="2">The sequence shown here is derived from an EMBL/GenBank/DDBJ whole genome shotgun (WGS) entry which is preliminary data.</text>
</comment>
<evidence type="ECO:0000313" key="3">
    <source>
        <dbReference type="Proteomes" id="UP001605036"/>
    </source>
</evidence>
<sequence length="98" mass="11000">MAQRIGALRLWSRFLSTSSATSGSSGEIGVQEFLKGVGKGVEAHADKVASEVPSFSDFLRLRSGILKKLGIPCQQRKLIMRFTEKYRRGEWRPRDMKA</sequence>
<feature type="domain" description="Small ribosomal subunit protein mS41 SAM" evidence="1">
    <location>
        <begin position="30"/>
        <end position="89"/>
    </location>
</feature>
<keyword evidence="3" id="KW-1185">Reference proteome</keyword>
<dbReference type="AlphaFoldDB" id="A0ABD1YLL8"/>
<dbReference type="PANTHER" id="PTHR34955:SF2">
    <property type="entry name" value="IGR MOTIF PROTEIN"/>
    <property type="match status" value="1"/>
</dbReference>
<dbReference type="SMART" id="SM01238">
    <property type="entry name" value="IGR"/>
    <property type="match status" value="1"/>
</dbReference>
<dbReference type="PANTHER" id="PTHR34955">
    <property type="entry name" value="IGR MOTIF PROTEIN"/>
    <property type="match status" value="1"/>
</dbReference>